<evidence type="ECO:0000313" key="2">
    <source>
        <dbReference type="EMBL" id="PIT90316.1"/>
    </source>
</evidence>
<keyword evidence="1" id="KW-0812">Transmembrane</keyword>
<sequence>MFKSFQKINQRGFGLMEVIVALAVVTTGVISGLTLTTYNLTSTVFSQRRLVAANLAREGIEVVRQIRDSNWLNGQDWNQGIAAPNEYRLTIDFDPALYDPAGSVWTFSPVTQTVDIEDCDDCLIYLDPDSGIYSHDSVGTPTSYKRLITIQEICWQDVVEDEVVLTAGSLCSDTPYELVGWQVNSQVTWAEAGREHQLSMIDQLYDWR</sequence>
<keyword evidence="1" id="KW-0472">Membrane</keyword>
<evidence type="ECO:0008006" key="4">
    <source>
        <dbReference type="Google" id="ProtNLM"/>
    </source>
</evidence>
<protein>
    <recommendedName>
        <fullName evidence="4">Type IV pilus modification protein PilV</fullName>
    </recommendedName>
</protein>
<accession>A0A2M6WC04</accession>
<proteinExistence type="predicted"/>
<dbReference type="NCBIfam" id="TIGR02532">
    <property type="entry name" value="IV_pilin_GFxxxE"/>
    <property type="match status" value="1"/>
</dbReference>
<dbReference type="InterPro" id="IPR012902">
    <property type="entry name" value="N_methyl_site"/>
</dbReference>
<reference evidence="3" key="1">
    <citation type="submission" date="2017-09" db="EMBL/GenBank/DDBJ databases">
        <title>Depth-based differentiation of microbial function through sediment-hosted aquifers and enrichment of novel symbionts in the deep terrestrial subsurface.</title>
        <authorList>
            <person name="Probst A.J."/>
            <person name="Ladd B."/>
            <person name="Jarett J.K."/>
            <person name="Geller-Mcgrath D.E."/>
            <person name="Sieber C.M.K."/>
            <person name="Emerson J.B."/>
            <person name="Anantharaman K."/>
            <person name="Thomas B.C."/>
            <person name="Malmstrom R."/>
            <person name="Stieglmeier M."/>
            <person name="Klingl A."/>
            <person name="Woyke T."/>
            <person name="Ryan C.M."/>
            <person name="Banfield J.F."/>
        </authorList>
    </citation>
    <scope>NUCLEOTIDE SEQUENCE [LARGE SCALE GENOMIC DNA]</scope>
</reference>
<dbReference type="AlphaFoldDB" id="A0A2M6WC04"/>
<feature type="transmembrane region" description="Helical" evidence="1">
    <location>
        <begin position="12"/>
        <end position="38"/>
    </location>
</feature>
<evidence type="ECO:0000313" key="3">
    <source>
        <dbReference type="Proteomes" id="UP000230543"/>
    </source>
</evidence>
<dbReference type="Proteomes" id="UP000230543">
    <property type="component" value="Unassembled WGS sequence"/>
</dbReference>
<keyword evidence="1" id="KW-1133">Transmembrane helix</keyword>
<gene>
    <name evidence="2" type="ORF">COU22_02850</name>
</gene>
<comment type="caution">
    <text evidence="2">The sequence shown here is derived from an EMBL/GenBank/DDBJ whole genome shotgun (WGS) entry which is preliminary data.</text>
</comment>
<name>A0A2M6WC04_9BACT</name>
<organism evidence="2 3">
    <name type="scientific">Candidatus Komeilibacteria bacterium CG10_big_fil_rev_8_21_14_0_10_41_13</name>
    <dbReference type="NCBI Taxonomy" id="1974476"/>
    <lineage>
        <taxon>Bacteria</taxon>
        <taxon>Candidatus Komeiliibacteriota</taxon>
    </lineage>
</organism>
<dbReference type="EMBL" id="PFBO01000102">
    <property type="protein sequence ID" value="PIT90316.1"/>
    <property type="molecule type" value="Genomic_DNA"/>
</dbReference>
<evidence type="ECO:0000256" key="1">
    <source>
        <dbReference type="SAM" id="Phobius"/>
    </source>
</evidence>